<dbReference type="Pfam" id="PF02954">
    <property type="entry name" value="HTH_8"/>
    <property type="match status" value="1"/>
</dbReference>
<protein>
    <submittedName>
        <fullName evidence="7">Arginine utilization regulatory protein RocR</fullName>
    </submittedName>
</protein>
<dbReference type="SUPFAM" id="SSF55785">
    <property type="entry name" value="PYP-like sensor domain (PAS domain)"/>
    <property type="match status" value="1"/>
</dbReference>
<name>A0A6N2TQY5_BLAHA</name>
<dbReference type="AlphaFoldDB" id="A0A6N2TQY5"/>
<dbReference type="FunFam" id="3.40.50.300:FF:000006">
    <property type="entry name" value="DNA-binding transcriptional regulator NtrC"/>
    <property type="match status" value="1"/>
</dbReference>
<dbReference type="Gene3D" id="1.10.10.60">
    <property type="entry name" value="Homeodomain-like"/>
    <property type="match status" value="1"/>
</dbReference>
<keyword evidence="5" id="KW-0804">Transcription</keyword>
<feature type="domain" description="Sigma-54 factor interaction" evidence="6">
    <location>
        <begin position="237"/>
        <end position="465"/>
    </location>
</feature>
<organism evidence="7">
    <name type="scientific">Blautia hansenii</name>
    <name type="common">Ruminococcus hansenii</name>
    <dbReference type="NCBI Taxonomy" id="1322"/>
    <lineage>
        <taxon>Bacteria</taxon>
        <taxon>Bacillati</taxon>
        <taxon>Bacillota</taxon>
        <taxon>Clostridia</taxon>
        <taxon>Lachnospirales</taxon>
        <taxon>Lachnospiraceae</taxon>
        <taxon>Blautia</taxon>
    </lineage>
</organism>
<evidence type="ECO:0000256" key="1">
    <source>
        <dbReference type="ARBA" id="ARBA00022741"/>
    </source>
</evidence>
<dbReference type="GO" id="GO:0043565">
    <property type="term" value="F:sequence-specific DNA binding"/>
    <property type="evidence" value="ECO:0007669"/>
    <property type="project" value="InterPro"/>
</dbReference>
<dbReference type="Pfam" id="PF00158">
    <property type="entry name" value="Sigma54_activat"/>
    <property type="match status" value="1"/>
</dbReference>
<dbReference type="GO" id="GO:0006355">
    <property type="term" value="P:regulation of DNA-templated transcription"/>
    <property type="evidence" value="ECO:0007669"/>
    <property type="project" value="InterPro"/>
</dbReference>
<evidence type="ECO:0000259" key="6">
    <source>
        <dbReference type="PROSITE" id="PS50045"/>
    </source>
</evidence>
<evidence type="ECO:0000256" key="5">
    <source>
        <dbReference type="ARBA" id="ARBA00023163"/>
    </source>
</evidence>
<dbReference type="InterPro" id="IPR058031">
    <property type="entry name" value="AAA_lid_NorR"/>
</dbReference>
<gene>
    <name evidence="7" type="primary">rocR</name>
    <name evidence="7" type="ORF">BHLFYP23_00076</name>
</gene>
<keyword evidence="1" id="KW-0547">Nucleotide-binding</keyword>
<keyword evidence="4" id="KW-0238">DNA-binding</keyword>
<reference evidence="7" key="1">
    <citation type="submission" date="2019-11" db="EMBL/GenBank/DDBJ databases">
        <authorList>
            <person name="Feng L."/>
        </authorList>
    </citation>
    <scope>NUCLEOTIDE SEQUENCE</scope>
    <source>
        <strain evidence="7">BhanseniiLFYP23</strain>
    </source>
</reference>
<dbReference type="EMBL" id="CACRSY010000012">
    <property type="protein sequence ID" value="VYT08240.1"/>
    <property type="molecule type" value="Genomic_DNA"/>
</dbReference>
<dbReference type="SUPFAM" id="SSF46689">
    <property type="entry name" value="Homeodomain-like"/>
    <property type="match status" value="1"/>
</dbReference>
<dbReference type="SUPFAM" id="SSF52540">
    <property type="entry name" value="P-loop containing nucleoside triphosphate hydrolases"/>
    <property type="match status" value="1"/>
</dbReference>
<evidence type="ECO:0000256" key="4">
    <source>
        <dbReference type="ARBA" id="ARBA00023125"/>
    </source>
</evidence>
<dbReference type="PROSITE" id="PS50045">
    <property type="entry name" value="SIGMA54_INTERACT_4"/>
    <property type="match status" value="1"/>
</dbReference>
<sequence>MKAFYDICFTTNEQYQFLHVQYGDIYIENTYAPLFKNWISYQRHITSVFPIAEEDTSGEFVWDGDSFSYERMDAPNQGFYYFLVKQNHLEDLLIQTLNLITDGVQIYDENGYALFFNQASRKLSQIPPTLDIRGRHLLDLFALDEQISTTMTALRTKSPVINRVDNFSTSTGVSIASVNTSYPVSKDNELIGAIVFEQTQNIIDCSKEKMAQAEKALRDFQPNTPPTRFSGYTFEHIIGNGENLQKAVRIARKIAPQNNSVLLVGETGTGKEIFAQSIHRCSPRKDKKFVALNCAAIPETLIESLLFGTQKGSFTGSENKVGYFEEAEGGTLFLDEMNSMSLAMQSKILRALQENSFRRVGGQKDISMDVRIISSCNKDPFLCIKENELRKDLFYRLSTVMIELPPLRNHKEDLEELIQYHLRSTVFQYVHSSTEISPEVMELFYHYDWPGNVRELFHVLDYVRNISDGNTILLEHLPSYLLKTKKASETLKKVPDTFCSFQNTSLQNMMDEYEHEILCSALEHFGYNITKTADALGIRRQSLQYRIHKYGIHI</sequence>
<dbReference type="Gene3D" id="3.40.50.300">
    <property type="entry name" value="P-loop containing nucleotide triphosphate hydrolases"/>
    <property type="match status" value="1"/>
</dbReference>
<dbReference type="InterPro" id="IPR002078">
    <property type="entry name" value="Sigma_54_int"/>
</dbReference>
<dbReference type="RefSeq" id="WP_156342385.1">
    <property type="nucleotide sequence ID" value="NZ_CACRSY010000012.1"/>
</dbReference>
<dbReference type="PROSITE" id="PS00688">
    <property type="entry name" value="SIGMA54_INTERACT_3"/>
    <property type="match status" value="1"/>
</dbReference>
<dbReference type="PANTHER" id="PTHR32071:SF74">
    <property type="entry name" value="TRANSCRIPTIONAL ACTIVATOR ROCR"/>
    <property type="match status" value="1"/>
</dbReference>
<keyword evidence="3" id="KW-0805">Transcription regulation</keyword>
<dbReference type="InterPro" id="IPR027417">
    <property type="entry name" value="P-loop_NTPase"/>
</dbReference>
<dbReference type="InterPro" id="IPR035965">
    <property type="entry name" value="PAS-like_dom_sf"/>
</dbReference>
<dbReference type="GO" id="GO:0005524">
    <property type="term" value="F:ATP binding"/>
    <property type="evidence" value="ECO:0007669"/>
    <property type="project" value="UniProtKB-KW"/>
</dbReference>
<dbReference type="PANTHER" id="PTHR32071">
    <property type="entry name" value="TRANSCRIPTIONAL REGULATORY PROTEIN"/>
    <property type="match status" value="1"/>
</dbReference>
<dbReference type="PRINTS" id="PR01590">
    <property type="entry name" value="HTHFIS"/>
</dbReference>
<dbReference type="InterPro" id="IPR009057">
    <property type="entry name" value="Homeodomain-like_sf"/>
</dbReference>
<dbReference type="InterPro" id="IPR003593">
    <property type="entry name" value="AAA+_ATPase"/>
</dbReference>
<dbReference type="Pfam" id="PF25601">
    <property type="entry name" value="AAA_lid_14"/>
    <property type="match status" value="1"/>
</dbReference>
<dbReference type="PROSITE" id="PS00675">
    <property type="entry name" value="SIGMA54_INTERACT_1"/>
    <property type="match status" value="1"/>
</dbReference>
<dbReference type="CDD" id="cd00009">
    <property type="entry name" value="AAA"/>
    <property type="match status" value="1"/>
</dbReference>
<evidence type="ECO:0000313" key="7">
    <source>
        <dbReference type="EMBL" id="VYT08240.1"/>
    </source>
</evidence>
<dbReference type="InterPro" id="IPR025943">
    <property type="entry name" value="Sigma_54_int_dom_ATP-bd_2"/>
</dbReference>
<dbReference type="SMART" id="SM00382">
    <property type="entry name" value="AAA"/>
    <property type="match status" value="1"/>
</dbReference>
<dbReference type="InterPro" id="IPR002197">
    <property type="entry name" value="HTH_Fis"/>
</dbReference>
<accession>A0A6N2TQY5</accession>
<dbReference type="Gene3D" id="1.10.8.60">
    <property type="match status" value="1"/>
</dbReference>
<dbReference type="InterPro" id="IPR025662">
    <property type="entry name" value="Sigma_54_int_dom_ATP-bd_1"/>
</dbReference>
<keyword evidence="2" id="KW-0067">ATP-binding</keyword>
<dbReference type="Gene3D" id="3.30.450.20">
    <property type="entry name" value="PAS domain"/>
    <property type="match status" value="1"/>
</dbReference>
<dbReference type="InterPro" id="IPR025944">
    <property type="entry name" value="Sigma_54_int_dom_CS"/>
</dbReference>
<evidence type="ECO:0000256" key="3">
    <source>
        <dbReference type="ARBA" id="ARBA00023015"/>
    </source>
</evidence>
<dbReference type="PROSITE" id="PS00676">
    <property type="entry name" value="SIGMA54_INTERACT_2"/>
    <property type="match status" value="1"/>
</dbReference>
<evidence type="ECO:0000256" key="2">
    <source>
        <dbReference type="ARBA" id="ARBA00022840"/>
    </source>
</evidence>
<proteinExistence type="predicted"/>